<dbReference type="AlphaFoldDB" id="A0A1C6JD77"/>
<keyword evidence="3 6" id="KW-0812">Transmembrane</keyword>
<feature type="transmembrane region" description="Helical" evidence="6">
    <location>
        <begin position="55"/>
        <end position="75"/>
    </location>
</feature>
<evidence type="ECO:0000256" key="6">
    <source>
        <dbReference type="SAM" id="Phobius"/>
    </source>
</evidence>
<keyword evidence="2" id="KW-1003">Cell membrane</keyword>
<evidence type="ECO:0000313" key="7">
    <source>
        <dbReference type="EMBL" id="SCJ79980.1"/>
    </source>
</evidence>
<reference evidence="7" key="1">
    <citation type="submission" date="2015-09" db="EMBL/GenBank/DDBJ databases">
        <authorList>
            <consortium name="Pathogen Informatics"/>
        </authorList>
    </citation>
    <scope>NUCLEOTIDE SEQUENCE</scope>
    <source>
        <strain evidence="7">2789STDY5834896</strain>
    </source>
</reference>
<organism evidence="7">
    <name type="scientific">uncultured Anaerotruncus sp</name>
    <dbReference type="NCBI Taxonomy" id="905011"/>
    <lineage>
        <taxon>Bacteria</taxon>
        <taxon>Bacillati</taxon>
        <taxon>Bacillota</taxon>
        <taxon>Clostridia</taxon>
        <taxon>Eubacteriales</taxon>
        <taxon>Oscillospiraceae</taxon>
        <taxon>Anaerotruncus</taxon>
        <taxon>environmental samples</taxon>
    </lineage>
</organism>
<evidence type="ECO:0000256" key="1">
    <source>
        <dbReference type="ARBA" id="ARBA00004651"/>
    </source>
</evidence>
<feature type="transmembrane region" description="Helical" evidence="6">
    <location>
        <begin position="117"/>
        <end position="137"/>
    </location>
</feature>
<dbReference type="EMBL" id="FMHG01000001">
    <property type="protein sequence ID" value="SCJ79980.1"/>
    <property type="molecule type" value="Genomic_DNA"/>
</dbReference>
<feature type="transmembrane region" description="Helical" evidence="6">
    <location>
        <begin position="385"/>
        <end position="406"/>
    </location>
</feature>
<sequence>MKMSWKNNINVVTFFNLLGPIFLNGISFFTIPIFTRLLGTENYGIVTIYTTWLQVLTIVISLQITATIGNASILFTEEEQSKYYSSSMSLVLLSATIFSFLIIVFRNNLAQFTELPTLLVCLMPFHALGTIGVNFSTSKFTYFKQGYKTFLVSVLTTLFSIFLSLLLIKRIPQTNYRYVGRILGFAAPNLLIGFLFLAFYLVKGKTFYNKKFWGFCISFSLPLVFHALSQIVLSQCDKIMLQKYLDNSAVGVYGFTVTFTQILSIIYNALNSTWVPFFYEDTKKELYEKIEKRQKNYIYLFTGLTIGFLLVSQEVIKLLAPSAYWGATSLIPVMVFSIFIVFLYSFPVNFQFYYRNTKMIAAGTLFAALINILFNSILIPRLGMLGAAIGTLIAYIALFTVHLLIAKYYIKETFVFPVKYAAQSTTAVVLCIFIYTVTVNMPILRWALAAGVGVLLLRRIIKNRSIF</sequence>
<feature type="transmembrane region" description="Helical" evidence="6">
    <location>
        <begin position="322"/>
        <end position="347"/>
    </location>
</feature>
<dbReference type="GO" id="GO:0005886">
    <property type="term" value="C:plasma membrane"/>
    <property type="evidence" value="ECO:0007669"/>
    <property type="project" value="UniProtKB-SubCell"/>
</dbReference>
<dbReference type="InterPro" id="IPR002797">
    <property type="entry name" value="Polysacc_synth"/>
</dbReference>
<dbReference type="Pfam" id="PF01943">
    <property type="entry name" value="Polysacc_synt"/>
    <property type="match status" value="1"/>
</dbReference>
<evidence type="ECO:0000256" key="4">
    <source>
        <dbReference type="ARBA" id="ARBA00022989"/>
    </source>
</evidence>
<feature type="transmembrane region" description="Helical" evidence="6">
    <location>
        <begin position="297"/>
        <end position="316"/>
    </location>
</feature>
<keyword evidence="5 6" id="KW-0472">Membrane</keyword>
<evidence type="ECO:0000256" key="3">
    <source>
        <dbReference type="ARBA" id="ARBA00022692"/>
    </source>
</evidence>
<comment type="subcellular location">
    <subcellularLocation>
        <location evidence="1">Cell membrane</location>
        <topology evidence="1">Multi-pass membrane protein</topology>
    </subcellularLocation>
</comment>
<name>A0A1C6JD77_9FIRM</name>
<evidence type="ECO:0000256" key="2">
    <source>
        <dbReference type="ARBA" id="ARBA00022475"/>
    </source>
</evidence>
<evidence type="ECO:0000256" key="5">
    <source>
        <dbReference type="ARBA" id="ARBA00023136"/>
    </source>
</evidence>
<dbReference type="PANTHER" id="PTHR30250:SF11">
    <property type="entry name" value="O-ANTIGEN TRANSPORTER-RELATED"/>
    <property type="match status" value="1"/>
</dbReference>
<feature type="transmembrane region" description="Helical" evidence="6">
    <location>
        <begin position="149"/>
        <end position="168"/>
    </location>
</feature>
<dbReference type="PANTHER" id="PTHR30250">
    <property type="entry name" value="PST FAMILY PREDICTED COLANIC ACID TRANSPORTER"/>
    <property type="match status" value="1"/>
</dbReference>
<protein>
    <submittedName>
        <fullName evidence="7">Polysaccharide biosynthesis protein</fullName>
    </submittedName>
</protein>
<accession>A0A1C6JD77</accession>
<proteinExistence type="predicted"/>
<dbReference type="InterPro" id="IPR050833">
    <property type="entry name" value="Poly_Biosynth_Transport"/>
</dbReference>
<feature type="transmembrane region" description="Helical" evidence="6">
    <location>
        <begin position="180"/>
        <end position="200"/>
    </location>
</feature>
<gene>
    <name evidence="7" type="ORF">SAMEA3545359_02103</name>
</gene>
<feature type="transmembrane region" description="Helical" evidence="6">
    <location>
        <begin position="212"/>
        <end position="233"/>
    </location>
</feature>
<feature type="transmembrane region" description="Helical" evidence="6">
    <location>
        <begin position="253"/>
        <end position="277"/>
    </location>
</feature>
<keyword evidence="4 6" id="KW-1133">Transmembrane helix</keyword>
<feature type="transmembrane region" description="Helical" evidence="6">
    <location>
        <begin position="12"/>
        <end position="35"/>
    </location>
</feature>
<feature type="transmembrane region" description="Helical" evidence="6">
    <location>
        <begin position="359"/>
        <end position="379"/>
    </location>
</feature>
<feature type="transmembrane region" description="Helical" evidence="6">
    <location>
        <begin position="87"/>
        <end position="105"/>
    </location>
</feature>